<dbReference type="Proteomes" id="UP000612585">
    <property type="component" value="Unassembled WGS sequence"/>
</dbReference>
<organism evidence="2 3">
    <name type="scientific">Virgisporangium aurantiacum</name>
    <dbReference type="NCBI Taxonomy" id="175570"/>
    <lineage>
        <taxon>Bacteria</taxon>
        <taxon>Bacillati</taxon>
        <taxon>Actinomycetota</taxon>
        <taxon>Actinomycetes</taxon>
        <taxon>Micromonosporales</taxon>
        <taxon>Micromonosporaceae</taxon>
        <taxon>Virgisporangium</taxon>
    </lineage>
</organism>
<keyword evidence="3" id="KW-1185">Reference proteome</keyword>
<dbReference type="EMBL" id="BOPG01000009">
    <property type="protein sequence ID" value="GIJ53633.1"/>
    <property type="molecule type" value="Genomic_DNA"/>
</dbReference>
<reference evidence="2" key="1">
    <citation type="submission" date="2021-01" db="EMBL/GenBank/DDBJ databases">
        <title>Whole genome shotgun sequence of Virgisporangium aurantiacum NBRC 16421.</title>
        <authorList>
            <person name="Komaki H."/>
            <person name="Tamura T."/>
        </authorList>
    </citation>
    <scope>NUCLEOTIDE SEQUENCE</scope>
    <source>
        <strain evidence="2">NBRC 16421</strain>
    </source>
</reference>
<name>A0A8J3Z228_9ACTN</name>
<protein>
    <submittedName>
        <fullName evidence="2">Uncharacterized protein</fullName>
    </submittedName>
</protein>
<gene>
    <name evidence="2" type="ORF">Vau01_011490</name>
</gene>
<proteinExistence type="predicted"/>
<comment type="caution">
    <text evidence="2">The sequence shown here is derived from an EMBL/GenBank/DDBJ whole genome shotgun (WGS) entry which is preliminary data.</text>
</comment>
<evidence type="ECO:0000313" key="3">
    <source>
        <dbReference type="Proteomes" id="UP000612585"/>
    </source>
</evidence>
<accession>A0A8J3Z228</accession>
<evidence type="ECO:0000313" key="2">
    <source>
        <dbReference type="EMBL" id="GIJ53633.1"/>
    </source>
</evidence>
<feature type="chain" id="PRO_5035165408" evidence="1">
    <location>
        <begin position="27"/>
        <end position="178"/>
    </location>
</feature>
<keyword evidence="1" id="KW-0732">Signal</keyword>
<feature type="signal peptide" evidence="1">
    <location>
        <begin position="1"/>
        <end position="26"/>
    </location>
</feature>
<evidence type="ECO:0000256" key="1">
    <source>
        <dbReference type="SAM" id="SignalP"/>
    </source>
</evidence>
<dbReference type="AlphaFoldDB" id="A0A8J3Z228"/>
<sequence length="178" mass="18689">MTTMRRLVAVLLAALLVLAAPGPARAHDGAPVVTHPVPTALTLPAGAVCAFDVRVEFPVTDLTRHTWYADGGRPVFAVETGTMIADFTAVATGRTVRRDLSGTGYYAYPDERTTILSGTRIVALLGPNDRPANRLLFSGGGFMSVRVTVSGSGTRVRTVIVNPPTAEDICATLARVAA</sequence>